<keyword evidence="2" id="KW-0521">NADP</keyword>
<organism evidence="6 7">
    <name type="scientific">Imshaugia aleurites</name>
    <dbReference type="NCBI Taxonomy" id="172621"/>
    <lineage>
        <taxon>Eukaryota</taxon>
        <taxon>Fungi</taxon>
        <taxon>Dikarya</taxon>
        <taxon>Ascomycota</taxon>
        <taxon>Pezizomycotina</taxon>
        <taxon>Lecanoromycetes</taxon>
        <taxon>OSLEUM clade</taxon>
        <taxon>Lecanoromycetidae</taxon>
        <taxon>Lecanorales</taxon>
        <taxon>Lecanorineae</taxon>
        <taxon>Parmeliaceae</taxon>
        <taxon>Imshaugia</taxon>
    </lineage>
</organism>
<protein>
    <recommendedName>
        <fullName evidence="5">Ketoreductase domain-containing protein</fullName>
    </recommendedName>
</protein>
<dbReference type="EMBL" id="CAJPDT010000100">
    <property type="protein sequence ID" value="CAF9937546.1"/>
    <property type="molecule type" value="Genomic_DNA"/>
</dbReference>
<sequence length="252" mass="25957">MTSLEGKVIAITGAASGIGLATARLLASRGASISVSDVRQEPLDAAVADIQKSNSNAKIYAEVFNVTNARAVGDWLDNTINHLGPLTGAVNLAGVIKTGRTIAETADEDWDAVMDVNVKGVFNCIRAQLQRMDCDASIVNASSTAGLRGYGSGAAYSTSKHAVIGLTRSAAKEGGARNIRVNCIAPGPIDTPMLAGINAQITGGKNIVDFMNLCINRMGTADEVARLVAFLLSGESSYTTGACYTVDGGATC</sequence>
<name>A0A8H3G7F7_9LECA</name>
<dbReference type="OrthoDB" id="1669814at2759"/>
<evidence type="ECO:0000259" key="5">
    <source>
        <dbReference type="SMART" id="SM00822"/>
    </source>
</evidence>
<evidence type="ECO:0000256" key="4">
    <source>
        <dbReference type="ARBA" id="ARBA00023027"/>
    </source>
</evidence>
<gene>
    <name evidence="6" type="ORF">IMSHALPRED_000453</name>
</gene>
<dbReference type="Pfam" id="PF13561">
    <property type="entry name" value="adh_short_C2"/>
    <property type="match status" value="1"/>
</dbReference>
<dbReference type="FunFam" id="3.40.50.720:FF:000084">
    <property type="entry name" value="Short-chain dehydrogenase reductase"/>
    <property type="match status" value="1"/>
</dbReference>
<evidence type="ECO:0000313" key="6">
    <source>
        <dbReference type="EMBL" id="CAF9937546.1"/>
    </source>
</evidence>
<dbReference type="PRINTS" id="PR00080">
    <property type="entry name" value="SDRFAMILY"/>
</dbReference>
<dbReference type="GO" id="GO:0016491">
    <property type="term" value="F:oxidoreductase activity"/>
    <property type="evidence" value="ECO:0007669"/>
    <property type="project" value="UniProtKB-KW"/>
</dbReference>
<evidence type="ECO:0000256" key="3">
    <source>
        <dbReference type="ARBA" id="ARBA00023002"/>
    </source>
</evidence>
<dbReference type="InterPro" id="IPR036291">
    <property type="entry name" value="NAD(P)-bd_dom_sf"/>
</dbReference>
<reference evidence="6" key="1">
    <citation type="submission" date="2021-03" db="EMBL/GenBank/DDBJ databases">
        <authorList>
            <person name="Tagirdzhanova G."/>
        </authorList>
    </citation>
    <scope>NUCLEOTIDE SEQUENCE</scope>
</reference>
<dbReference type="Gene3D" id="3.40.50.720">
    <property type="entry name" value="NAD(P)-binding Rossmann-like Domain"/>
    <property type="match status" value="1"/>
</dbReference>
<comment type="similarity">
    <text evidence="1">Belongs to the short-chain dehydrogenases/reductases (SDR) family.</text>
</comment>
<evidence type="ECO:0000256" key="2">
    <source>
        <dbReference type="ARBA" id="ARBA00022857"/>
    </source>
</evidence>
<dbReference type="AlphaFoldDB" id="A0A8H3G7F7"/>
<dbReference type="InterPro" id="IPR020904">
    <property type="entry name" value="Sc_DH/Rdtase_CS"/>
</dbReference>
<keyword evidence="4" id="KW-0520">NAD</keyword>
<dbReference type="PANTHER" id="PTHR24321">
    <property type="entry name" value="DEHYDROGENASES, SHORT CHAIN"/>
    <property type="match status" value="1"/>
</dbReference>
<accession>A0A8H3G7F7</accession>
<evidence type="ECO:0000256" key="1">
    <source>
        <dbReference type="ARBA" id="ARBA00006484"/>
    </source>
</evidence>
<dbReference type="PRINTS" id="PR00081">
    <property type="entry name" value="GDHRDH"/>
</dbReference>
<dbReference type="Proteomes" id="UP000664534">
    <property type="component" value="Unassembled WGS sequence"/>
</dbReference>
<keyword evidence="3" id="KW-0560">Oxidoreductase</keyword>
<dbReference type="PROSITE" id="PS00061">
    <property type="entry name" value="ADH_SHORT"/>
    <property type="match status" value="1"/>
</dbReference>
<dbReference type="SMART" id="SM00822">
    <property type="entry name" value="PKS_KR"/>
    <property type="match status" value="1"/>
</dbReference>
<dbReference type="InterPro" id="IPR057326">
    <property type="entry name" value="KR_dom"/>
</dbReference>
<feature type="domain" description="Ketoreductase" evidence="5">
    <location>
        <begin position="7"/>
        <end position="187"/>
    </location>
</feature>
<dbReference type="SUPFAM" id="SSF51735">
    <property type="entry name" value="NAD(P)-binding Rossmann-fold domains"/>
    <property type="match status" value="1"/>
</dbReference>
<dbReference type="PANTHER" id="PTHR24321:SF8">
    <property type="entry name" value="ESTRADIOL 17-BETA-DEHYDROGENASE 8-RELATED"/>
    <property type="match status" value="1"/>
</dbReference>
<proteinExistence type="inferred from homology"/>
<evidence type="ECO:0000313" key="7">
    <source>
        <dbReference type="Proteomes" id="UP000664534"/>
    </source>
</evidence>
<dbReference type="InterPro" id="IPR002347">
    <property type="entry name" value="SDR_fam"/>
</dbReference>
<keyword evidence="7" id="KW-1185">Reference proteome</keyword>
<comment type="caution">
    <text evidence="6">The sequence shown here is derived from an EMBL/GenBank/DDBJ whole genome shotgun (WGS) entry which is preliminary data.</text>
</comment>